<accession>A0ACB9MKS5</accession>
<sequence length="115" mass="12681">MSLIQAAAKRWDVTGRVPNPLPAIYTEQLICLKPRLCDPSLSGGDLDGVHSLLNLYSGTLSRTKNLDLAALYSSDLFCRLTIIPFNFDCLGTFAYLGERKTCLPTFSKGRLCPCH</sequence>
<name>A0ACB9MKS5_9MYRT</name>
<keyword evidence="2" id="KW-1185">Reference proteome</keyword>
<evidence type="ECO:0000313" key="1">
    <source>
        <dbReference type="EMBL" id="KAI4324623.1"/>
    </source>
</evidence>
<evidence type="ECO:0000313" key="2">
    <source>
        <dbReference type="Proteomes" id="UP001057402"/>
    </source>
</evidence>
<proteinExistence type="predicted"/>
<gene>
    <name evidence="1" type="ORF">MLD38_030094</name>
</gene>
<dbReference type="Proteomes" id="UP001057402">
    <property type="component" value="Chromosome 9"/>
</dbReference>
<comment type="caution">
    <text evidence="1">The sequence shown here is derived from an EMBL/GenBank/DDBJ whole genome shotgun (WGS) entry which is preliminary data.</text>
</comment>
<protein>
    <submittedName>
        <fullName evidence="1">Uncharacterized protein</fullName>
    </submittedName>
</protein>
<reference evidence="2" key="1">
    <citation type="journal article" date="2023" name="Front. Plant Sci.">
        <title>Chromosomal-level genome assembly of Melastoma candidum provides insights into trichome evolution.</title>
        <authorList>
            <person name="Zhong Y."/>
            <person name="Wu W."/>
            <person name="Sun C."/>
            <person name="Zou P."/>
            <person name="Liu Y."/>
            <person name="Dai S."/>
            <person name="Zhou R."/>
        </authorList>
    </citation>
    <scope>NUCLEOTIDE SEQUENCE [LARGE SCALE GENOMIC DNA]</scope>
</reference>
<dbReference type="EMBL" id="CM042888">
    <property type="protein sequence ID" value="KAI4324623.1"/>
    <property type="molecule type" value="Genomic_DNA"/>
</dbReference>
<organism evidence="1 2">
    <name type="scientific">Melastoma candidum</name>
    <dbReference type="NCBI Taxonomy" id="119954"/>
    <lineage>
        <taxon>Eukaryota</taxon>
        <taxon>Viridiplantae</taxon>
        <taxon>Streptophyta</taxon>
        <taxon>Embryophyta</taxon>
        <taxon>Tracheophyta</taxon>
        <taxon>Spermatophyta</taxon>
        <taxon>Magnoliopsida</taxon>
        <taxon>eudicotyledons</taxon>
        <taxon>Gunneridae</taxon>
        <taxon>Pentapetalae</taxon>
        <taxon>rosids</taxon>
        <taxon>malvids</taxon>
        <taxon>Myrtales</taxon>
        <taxon>Melastomataceae</taxon>
        <taxon>Melastomatoideae</taxon>
        <taxon>Melastomateae</taxon>
        <taxon>Melastoma</taxon>
    </lineage>
</organism>